<gene>
    <name evidence="1" type="ORF">ONZ52_21655</name>
</gene>
<comment type="caution">
    <text evidence="1">The sequence shown here is derived from an EMBL/GenBank/DDBJ whole genome shotgun (WGS) entry which is preliminary data.</text>
</comment>
<dbReference type="RefSeq" id="WP_265220701.1">
    <property type="nucleotide sequence ID" value="NZ_JAPEUL010000011.1"/>
</dbReference>
<name>A0ABT3KLD7_9GAMM</name>
<organism evidence="1 2">
    <name type="scientific">Marinomonas rhodophyticola</name>
    <dbReference type="NCBI Taxonomy" id="2992803"/>
    <lineage>
        <taxon>Bacteria</taxon>
        <taxon>Pseudomonadati</taxon>
        <taxon>Pseudomonadota</taxon>
        <taxon>Gammaproteobacteria</taxon>
        <taxon>Oceanospirillales</taxon>
        <taxon>Oceanospirillaceae</taxon>
        <taxon>Marinomonas</taxon>
    </lineage>
</organism>
<keyword evidence="2" id="KW-1185">Reference proteome</keyword>
<reference evidence="1" key="1">
    <citation type="submission" date="2022-11" db="EMBL/GenBank/DDBJ databases">
        <title>Marinomonas sp. nov., isolated from marine algae.</title>
        <authorList>
            <person name="Choi D.G."/>
            <person name="Kim J.M."/>
            <person name="Lee J.K."/>
            <person name="Baek J.H."/>
            <person name="Jeon C.O."/>
        </authorList>
    </citation>
    <scope>NUCLEOTIDE SEQUENCE</scope>
    <source>
        <strain evidence="1">KJ51-3</strain>
    </source>
</reference>
<dbReference type="Proteomes" id="UP001431181">
    <property type="component" value="Unassembled WGS sequence"/>
</dbReference>
<protein>
    <submittedName>
        <fullName evidence="1">FUSC family protein</fullName>
    </submittedName>
</protein>
<sequence>MADRLLRLTNYDQGSTSRAITDLALTALNLGHVSIRLRSICESLAGKKPLHSLENWQAALANAFLLASKGRCDDGFEKACNSLYDELIRLVGDANQVEVIQGMFLRINLTFERSAEAIAAQRV</sequence>
<dbReference type="EMBL" id="JAPEUL010000011">
    <property type="protein sequence ID" value="MCW4631375.1"/>
    <property type="molecule type" value="Genomic_DNA"/>
</dbReference>
<evidence type="ECO:0000313" key="1">
    <source>
        <dbReference type="EMBL" id="MCW4631375.1"/>
    </source>
</evidence>
<proteinExistence type="predicted"/>
<accession>A0ABT3KLD7</accession>
<evidence type="ECO:0000313" key="2">
    <source>
        <dbReference type="Proteomes" id="UP001431181"/>
    </source>
</evidence>